<evidence type="ECO:0000256" key="10">
    <source>
        <dbReference type="ARBA" id="ARBA00022833"/>
    </source>
</evidence>
<feature type="compositionally biased region" description="Polar residues" evidence="20">
    <location>
        <begin position="2469"/>
        <end position="2480"/>
    </location>
</feature>
<evidence type="ECO:0000256" key="11">
    <source>
        <dbReference type="ARBA" id="ARBA00022840"/>
    </source>
</evidence>
<evidence type="ECO:0000256" key="6">
    <source>
        <dbReference type="ARBA" id="ARBA00022737"/>
    </source>
</evidence>
<dbReference type="PROSITE" id="PS51194">
    <property type="entry name" value="HELICASE_CTER"/>
    <property type="match status" value="1"/>
</dbReference>
<dbReference type="PROSITE" id="PS50137">
    <property type="entry name" value="DS_RBD"/>
    <property type="match status" value="1"/>
</dbReference>
<dbReference type="Gene3D" id="3.40.50.300">
    <property type="entry name" value="P-loop containing nucleotide triphosphate hydrolases"/>
    <property type="match status" value="2"/>
</dbReference>
<feature type="domain" description="RNase III" evidence="22">
    <location>
        <begin position="1263"/>
        <end position="1415"/>
    </location>
</feature>
<evidence type="ECO:0000259" key="21">
    <source>
        <dbReference type="PROSITE" id="PS50137"/>
    </source>
</evidence>
<keyword evidence="11" id="KW-0067">ATP-binding</keyword>
<evidence type="ECO:0000256" key="16">
    <source>
        <dbReference type="ARBA" id="ARBA00025403"/>
    </source>
</evidence>
<dbReference type="GO" id="GO:0050688">
    <property type="term" value="P:regulation of defense response to virus"/>
    <property type="evidence" value="ECO:0007669"/>
    <property type="project" value="UniProtKB-KW"/>
</dbReference>
<feature type="compositionally biased region" description="Basic and acidic residues" evidence="20">
    <location>
        <begin position="1837"/>
        <end position="1847"/>
    </location>
</feature>
<dbReference type="InterPro" id="IPR003100">
    <property type="entry name" value="PAZ_dom"/>
</dbReference>
<dbReference type="GO" id="GO:0005737">
    <property type="term" value="C:cytoplasm"/>
    <property type="evidence" value="ECO:0007669"/>
    <property type="project" value="TreeGrafter"/>
</dbReference>
<feature type="compositionally biased region" description="Basic and acidic residues" evidence="20">
    <location>
        <begin position="2508"/>
        <end position="2519"/>
    </location>
</feature>
<evidence type="ECO:0000256" key="1">
    <source>
        <dbReference type="ARBA" id="ARBA00001936"/>
    </source>
</evidence>
<dbReference type="PROSITE" id="PS51192">
    <property type="entry name" value="HELICASE_ATP_BIND_1"/>
    <property type="match status" value="1"/>
</dbReference>
<dbReference type="GO" id="GO:0003723">
    <property type="term" value="F:RNA binding"/>
    <property type="evidence" value="ECO:0007669"/>
    <property type="project" value="UniProtKB-UniRule"/>
</dbReference>
<feature type="compositionally biased region" description="Low complexity" evidence="20">
    <location>
        <begin position="1995"/>
        <end position="2008"/>
    </location>
</feature>
<evidence type="ECO:0000259" key="23">
    <source>
        <dbReference type="PROSITE" id="PS50821"/>
    </source>
</evidence>
<dbReference type="InterPro" id="IPR036389">
    <property type="entry name" value="RNase_III_sf"/>
</dbReference>
<proteinExistence type="inferred from homology"/>
<dbReference type="Pfam" id="PF04388">
    <property type="entry name" value="Hamartin"/>
    <property type="match status" value="1"/>
</dbReference>
<dbReference type="InterPro" id="IPR016024">
    <property type="entry name" value="ARM-type_fold"/>
</dbReference>
<evidence type="ECO:0000256" key="13">
    <source>
        <dbReference type="ARBA" id="ARBA00022884"/>
    </source>
</evidence>
<evidence type="ECO:0000256" key="4">
    <source>
        <dbReference type="ARBA" id="ARBA00022721"/>
    </source>
</evidence>
<dbReference type="SMART" id="SM00535">
    <property type="entry name" value="RIBOc"/>
    <property type="match status" value="2"/>
</dbReference>
<keyword evidence="19" id="KW-0175">Coiled coil</keyword>
<evidence type="ECO:0000256" key="8">
    <source>
        <dbReference type="ARBA" id="ARBA00022801"/>
    </source>
</evidence>
<dbReference type="InterPro" id="IPR056755">
    <property type="entry name" value="DSRM_2"/>
</dbReference>
<dbReference type="PROSITE" id="PS00517">
    <property type="entry name" value="RNASE_3_1"/>
    <property type="match status" value="1"/>
</dbReference>
<comment type="similarity">
    <text evidence="17 18">Belongs to the helicase family. Dicer subfamily.</text>
</comment>
<dbReference type="Pfam" id="PF24995">
    <property type="entry name" value="DSRM_2"/>
    <property type="match status" value="1"/>
</dbReference>
<evidence type="ECO:0000256" key="9">
    <source>
        <dbReference type="ARBA" id="ARBA00022806"/>
    </source>
</evidence>
<dbReference type="SUPFAM" id="SSF69065">
    <property type="entry name" value="RNase III domain-like"/>
    <property type="match status" value="2"/>
</dbReference>
<dbReference type="CDD" id="cd18034">
    <property type="entry name" value="DEXHc_dicer"/>
    <property type="match status" value="1"/>
</dbReference>
<evidence type="ECO:0000256" key="20">
    <source>
        <dbReference type="SAM" id="MobiDB-lite"/>
    </source>
</evidence>
<keyword evidence="28" id="KW-1185">Reference proteome</keyword>
<dbReference type="OrthoDB" id="416741at2759"/>
<dbReference type="GO" id="GO:0005634">
    <property type="term" value="C:nucleus"/>
    <property type="evidence" value="ECO:0007669"/>
    <property type="project" value="TreeGrafter"/>
</dbReference>
<accession>A0A0F4GI65</accession>
<dbReference type="SMART" id="SM00490">
    <property type="entry name" value="HELICc"/>
    <property type="match status" value="1"/>
</dbReference>
<keyword evidence="12" id="KW-0460">Magnesium</keyword>
<evidence type="ECO:0000256" key="12">
    <source>
        <dbReference type="ARBA" id="ARBA00022842"/>
    </source>
</evidence>
<keyword evidence="10" id="KW-0862">Zinc</keyword>
<feature type="domain" description="DRBM" evidence="21">
    <location>
        <begin position="1446"/>
        <end position="1519"/>
    </location>
</feature>
<feature type="domain" description="RNase III" evidence="22">
    <location>
        <begin position="1087"/>
        <end position="1206"/>
    </location>
</feature>
<feature type="domain" description="Helicase C-terminal" evidence="25">
    <location>
        <begin position="451"/>
        <end position="624"/>
    </location>
</feature>
<feature type="domain" description="Dicer dsRNA-binding fold" evidence="26">
    <location>
        <begin position="643"/>
        <end position="733"/>
    </location>
</feature>
<dbReference type="Pfam" id="PF00636">
    <property type="entry name" value="Ribonuclease_3"/>
    <property type="match status" value="2"/>
</dbReference>
<evidence type="ECO:0000256" key="19">
    <source>
        <dbReference type="SAM" id="Coils"/>
    </source>
</evidence>
<feature type="region of interest" description="Disordered" evidence="20">
    <location>
        <begin position="2364"/>
        <end position="2400"/>
    </location>
</feature>
<dbReference type="PROSITE" id="PS50821">
    <property type="entry name" value="PAZ"/>
    <property type="match status" value="1"/>
</dbReference>
<dbReference type="PROSITE" id="PS51327">
    <property type="entry name" value="DICER_DSRBF"/>
    <property type="match status" value="1"/>
</dbReference>
<dbReference type="SUPFAM" id="SSF48371">
    <property type="entry name" value="ARM repeat"/>
    <property type="match status" value="1"/>
</dbReference>
<keyword evidence="6" id="KW-0677">Repeat</keyword>
<dbReference type="GO" id="GO:0004386">
    <property type="term" value="F:helicase activity"/>
    <property type="evidence" value="ECO:0007669"/>
    <property type="project" value="UniProtKB-KW"/>
</dbReference>
<keyword evidence="5" id="KW-0479">Metal-binding</keyword>
<dbReference type="InterPro" id="IPR005034">
    <property type="entry name" value="Dicer_dimerisation"/>
</dbReference>
<gene>
    <name evidence="27" type="ORF">TI39_contig553g00012</name>
</gene>
<keyword evidence="14" id="KW-0051">Antiviral defense</keyword>
<dbReference type="Pfam" id="PF03368">
    <property type="entry name" value="Dicer_dimer"/>
    <property type="match status" value="1"/>
</dbReference>
<evidence type="ECO:0000256" key="2">
    <source>
        <dbReference type="ARBA" id="ARBA00001946"/>
    </source>
</evidence>
<dbReference type="FunFam" id="1.10.1520.10:FF:000015">
    <property type="entry name" value="Dicer-like protein 1"/>
    <property type="match status" value="1"/>
</dbReference>
<evidence type="ECO:0000256" key="17">
    <source>
        <dbReference type="ARBA" id="ARBA00035116"/>
    </source>
</evidence>
<evidence type="ECO:0000313" key="28">
    <source>
        <dbReference type="Proteomes" id="UP000033647"/>
    </source>
</evidence>
<name>A0A0F4GI65_9PEZI</name>
<dbReference type="FunFam" id="3.40.50.300:FF:000628">
    <property type="entry name" value="Endoribonuclease Dicer"/>
    <property type="match status" value="1"/>
</dbReference>
<comment type="function">
    <text evidence="16">Dicer-like endonuclease involved in cleaving double-stranded RNA in the RNA interference (RNAi) pathway. Produces 21 to 25 bp dsRNAs (siRNAs) which target the selective destruction of homologous RNAs leading to sequence-specific suppression of gene expression, called post-transcriptional gene silencing (PTGS). Part of a broad host defense response against viral infection and transposons.</text>
</comment>
<feature type="domain" description="PAZ" evidence="23">
    <location>
        <begin position="888"/>
        <end position="1017"/>
    </location>
</feature>
<dbReference type="PANTHER" id="PTHR14950">
    <property type="entry name" value="DICER-RELATED"/>
    <property type="match status" value="1"/>
</dbReference>
<dbReference type="InterPro" id="IPR038248">
    <property type="entry name" value="Dicer_dimer_sf"/>
</dbReference>
<dbReference type="InterPro" id="IPR001650">
    <property type="entry name" value="Helicase_C-like"/>
</dbReference>
<feature type="compositionally biased region" description="Acidic residues" evidence="20">
    <location>
        <begin position="23"/>
        <end position="38"/>
    </location>
</feature>
<sequence length="2564" mass="290232">MGALSTDLPSNPLVMSAPSDLLAEGDAEANDSGAEEDPLPPGAPVSLVEKRRLQKAVFEHWITTPACQEALKPKHKDGKTKGIEDEEQSIHSLLAQQQKGVQIVKNPREYQIELFERAKKENTIAVLDTGSGKTLIAVLLLRWMIDNELEDRAAGKPSRVSFFLVSSVTLVYQQYSVLECNLDHKVARLCGADNVDRFNKSSWEKLFYENKVIVCTAEILFQCLSRSYITMKQINLLIFDEAHHAKQNHPFARIVKDFYLTESDATSRPRVFGMTASPIDAKTDVVQAASELETLLDCRIATTSDMSLAESIKKPKECVLQYDALPQTGAETPLLQSLKARYGHVEVFNKTFEQATDISRVLGRWCADSHLVDALGSDKLKKLEATVERRFYARDRSQAADSEARQAELERQLKELRDAVAYVQEQATLTANLATVTADDVSSKVWSLRGHLDAQFERASNHRCIVFVDQRYTARLLTRLFQKIGSKHLHSQFLIGHGSGNADEGSFTFRQQVWTLLKFRKGVFNCLFATSVAEEGLDVPDCNLVVRFDMYKTMIQYVQSRGRARNINSTFIHMLEMGNSIQTNLLNEVRHQEEAMRRFCDLLPADRELDGSQDGLNELLEKEKNTRTYTVPTTGAKLTYGNALSILAHFVSAVPSDSDEPQHPTCVISVTGQKFLAEVLLPGNSPICSVLGRPEQRKQLAKCSAAFNACLELRKKEYLDAHLMPIYQKKLPAMRNALLATGMDKTKGFAMQVKPKIWAEQRGTVPSQLWVTLVDFPQGLDRPHRSFAMLTRSSILQLPKFPVFPGIGKSSDVVSASLSRPLKVTSQLLGKLTAFTLRIFLDVFSKTYEEDDAKLSYWLVPTTIALNGDEASKDRIRSIDPREVIDWNLVETVFNNKEYKWTPGMSDDFLANKFITDPWDGSRKFYSKAVDESLRQTDDLPADVVPPRAKWTGKTIMDYSVRLWKNADKKSQWHDNQPVIEAEKVLLRRNMLASPDQQEVSVSTKAYICPEPLRISAIPPELATSLLFWPAVIHRIEAYLISIEGSASVGVACDPTFALAAFTKDSDNQGEHEAQERVNFQRGMGENYERLEFIGDTFLKTATTISTFIQNPNDNEFEFHVRRMQMLCNKNLFEHALEYKLYEYIRSMAFNRRTWYPEGMKLMAGTGVIKGQEKEMYHSEMTHVLGKKTIADVCEALIGAAFLTHNQPDETWQPRHWEPAIQAVTKLVKSDDHTMLTMEDYKAAYLLPDYQTAHVTAVQRDLAEKIQLEHAYSFNYPRLLYSAFSHPSNPYMHAQVPNYQRLEFLGDALLDQASISYLFYKFPAADPQWLTEHKMAMVSNKFLGALCVNIGFHKHLRHSHSSLGKQIHAYVDELIEARNSSGSDCRDYWTTVSDPPKCLPDIIESFVGAMFIDSNFNFAEVQRFFEEHVKWYFEDMSIYDTFANNHPCTHLHQRLQTGFGCMDYRLMAKELPNVEGGAERKDVVAVVMIHDRIVASSGGKSGRYARLRVANRALEVLDGFAPFEFREKFGSLKDATKALSVHFSGPKTPLSLPSESRRMLQSFIDEHAGRIEHDETARANQELRQFWERYVSGNSQKYGSFIGALKELRLAIVTDEDLLEWYYDATKPVLTGTFFNKQAEEDAQAFVASLLIYDEAEENAQVRAKTSQEICGDLLRVYLARTRGVSEDDGFVAPENAQVAQQVEVVLVTFGKKMPKHLFHHLGELIQRADTRLQGLTLLSSFLRHQAPHLYTVIHTPLVDHLLKCLMNDTSTTILSVAITCLIMLLPHIPGSLGSRLPRLFLIYSRLLCWERFSALSSTSQKNLVTDSRYPMEEDSSPDRDHGDVGIDANWEKARPSEGEIQATTPELMTYYTYLYGLYPLHFMSYIRKPRRYLKNVEFPGADEFDLDQAVIRSRSDQFRQVHLLHPNFYNMTMEEELIDPKWPKMDAADVVAECHSLAINARPSYIGPGPPPAGKLPDHPTLATGSSNVNGSISRPASLRSAAGSSSREPHSPISGVTTMEPESPILGAKHEHVELLRPRSKVDMDKSRHSSMLDDFPMPAASLGSLCATSEKPVNASTNLSYLQRELTLLRNDLNFERWHKSQYSQHIGQLMRKNIKDATVEAETLNLINANRALKQQLEQVRNAREATIKDSNLTRKQASNLESHMTERFNKMKREQEIWAADADELRRLRIEMKHYRDLLSAAEARELNKSHKLEMIQRELAQLEQLQSELQEARTRVREMEYKEFEFEQAKREVDILKSEKDTLQMKLERQEIDRERAKRVYADRVTELEVQANRPSSVMSPRDISSESGAGSSPAYLALQHALAEAQGRLVALKKAHTRLLERHTDLELDYQSLQSQSAGSIRNDLSRNGSVHGLSNMDMHSMSSPYPRGGIIESDYDLTSEVGTLSDTFPQASTSDPSSLRYHYPQQDRGIPVSPPRSMPKSEPSPYRSTSQYTRKAAPSLSKDNGTERSSGTMFVYNKTEPLRPDERSVKSAETETSTTQRERREKIKPQSEVRVYGRGGAQNIKLKTKDLKEAKEEKKKGMASRALKGIGFGGTS</sequence>
<feature type="coiled-coil region" evidence="19">
    <location>
        <begin position="392"/>
        <end position="426"/>
    </location>
</feature>
<evidence type="ECO:0000259" key="22">
    <source>
        <dbReference type="PROSITE" id="PS50142"/>
    </source>
</evidence>
<dbReference type="GO" id="GO:0046872">
    <property type="term" value="F:metal ion binding"/>
    <property type="evidence" value="ECO:0007669"/>
    <property type="project" value="UniProtKB-KW"/>
</dbReference>
<dbReference type="CDD" id="cd18802">
    <property type="entry name" value="SF2_C_dicer"/>
    <property type="match status" value="1"/>
</dbReference>
<keyword evidence="7" id="KW-0547">Nucleotide-binding</keyword>
<keyword evidence="15" id="KW-0464">Manganese</keyword>
<dbReference type="GO" id="GO:0004525">
    <property type="term" value="F:ribonuclease III activity"/>
    <property type="evidence" value="ECO:0007669"/>
    <property type="project" value="InterPro"/>
</dbReference>
<dbReference type="Pfam" id="PF00270">
    <property type="entry name" value="DEAD"/>
    <property type="match status" value="1"/>
</dbReference>
<evidence type="ECO:0000256" key="3">
    <source>
        <dbReference type="ARBA" id="ARBA00020797"/>
    </source>
</evidence>
<dbReference type="InterPro" id="IPR014720">
    <property type="entry name" value="dsRBD_dom"/>
</dbReference>
<feature type="domain" description="Helicase ATP-binding" evidence="24">
    <location>
        <begin position="114"/>
        <end position="296"/>
    </location>
</feature>
<dbReference type="Proteomes" id="UP000033647">
    <property type="component" value="Unassembled WGS sequence"/>
</dbReference>
<dbReference type="InterPro" id="IPR011545">
    <property type="entry name" value="DEAD/DEAH_box_helicase_dom"/>
</dbReference>
<evidence type="ECO:0000256" key="5">
    <source>
        <dbReference type="ARBA" id="ARBA00022723"/>
    </source>
</evidence>
<evidence type="ECO:0000256" key="15">
    <source>
        <dbReference type="ARBA" id="ARBA00023211"/>
    </source>
</evidence>
<keyword evidence="4" id="KW-0930">Antiviral protein</keyword>
<feature type="region of interest" description="Disordered" evidence="20">
    <location>
        <begin position="1964"/>
        <end position="2023"/>
    </location>
</feature>
<keyword evidence="8" id="KW-0378">Hydrolase</keyword>
<dbReference type="STRING" id="1047168.A0A0F4GI65"/>
<evidence type="ECO:0000259" key="25">
    <source>
        <dbReference type="PROSITE" id="PS51194"/>
    </source>
</evidence>
<dbReference type="GO" id="GO:0051607">
    <property type="term" value="P:defense response to virus"/>
    <property type="evidence" value="ECO:0007669"/>
    <property type="project" value="UniProtKB-KW"/>
</dbReference>
<feature type="region of interest" description="Disordered" evidence="20">
    <location>
        <begin position="2413"/>
        <end position="2529"/>
    </location>
</feature>
<feature type="coiled-coil region" evidence="19">
    <location>
        <begin position="2190"/>
        <end position="2286"/>
    </location>
</feature>
<keyword evidence="13 18" id="KW-0694">RNA-binding</keyword>
<feature type="compositionally biased region" description="Polar residues" evidence="20">
    <location>
        <begin position="1984"/>
        <end position="1994"/>
    </location>
</feature>
<dbReference type="CDD" id="cd00593">
    <property type="entry name" value="RIBOc"/>
    <property type="match status" value="2"/>
</dbReference>
<dbReference type="InterPro" id="IPR000999">
    <property type="entry name" value="RNase_III_dom"/>
</dbReference>
<dbReference type="Gene3D" id="1.10.1520.10">
    <property type="entry name" value="Ribonuclease III domain"/>
    <property type="match status" value="2"/>
</dbReference>
<dbReference type="FunFam" id="3.40.50.300:FF:001669">
    <property type="entry name" value="Dicer-like protein 1"/>
    <property type="match status" value="1"/>
</dbReference>
<protein>
    <recommendedName>
        <fullName evidence="3">Dicer-like protein 1</fullName>
    </recommendedName>
</protein>
<dbReference type="GO" id="GO:0030422">
    <property type="term" value="P:siRNA processing"/>
    <property type="evidence" value="ECO:0007669"/>
    <property type="project" value="TreeGrafter"/>
</dbReference>
<reference evidence="27 28" key="1">
    <citation type="submission" date="2015-03" db="EMBL/GenBank/DDBJ databases">
        <title>RNA-seq based gene annotation and comparative genomics of four Zymoseptoria species reveal species-specific pathogenicity related genes and transposable element activity.</title>
        <authorList>
            <person name="Grandaubert J."/>
            <person name="Bhattacharyya A."/>
            <person name="Stukenbrock E.H."/>
        </authorList>
    </citation>
    <scope>NUCLEOTIDE SEQUENCE [LARGE SCALE GENOMIC DNA]</scope>
    <source>
        <strain evidence="27 28">Zb18110</strain>
    </source>
</reference>
<evidence type="ECO:0000256" key="7">
    <source>
        <dbReference type="ARBA" id="ARBA00022741"/>
    </source>
</evidence>
<dbReference type="SUPFAM" id="SSF52540">
    <property type="entry name" value="P-loop containing nucleoside triphosphate hydrolases"/>
    <property type="match status" value="2"/>
</dbReference>
<comment type="cofactor">
    <cofactor evidence="2">
        <name>Mg(2+)</name>
        <dbReference type="ChEBI" id="CHEBI:18420"/>
    </cofactor>
</comment>
<dbReference type="InterPro" id="IPR007483">
    <property type="entry name" value="Hamartin"/>
</dbReference>
<evidence type="ECO:0000259" key="26">
    <source>
        <dbReference type="PROSITE" id="PS51327"/>
    </source>
</evidence>
<dbReference type="SMART" id="SM00487">
    <property type="entry name" value="DEXDc"/>
    <property type="match status" value="1"/>
</dbReference>
<feature type="compositionally biased region" description="Basic and acidic residues" evidence="20">
    <location>
        <begin position="2488"/>
        <end position="2501"/>
    </location>
</feature>
<dbReference type="PANTHER" id="PTHR14950:SF62">
    <property type="entry name" value="DICER-LIKE PROTEIN 1"/>
    <property type="match status" value="1"/>
</dbReference>
<comment type="cofactor">
    <cofactor evidence="1">
        <name>Mn(2+)</name>
        <dbReference type="ChEBI" id="CHEBI:29035"/>
    </cofactor>
</comment>
<keyword evidence="9" id="KW-0347">Helicase</keyword>
<evidence type="ECO:0000256" key="14">
    <source>
        <dbReference type="ARBA" id="ARBA00023118"/>
    </source>
</evidence>
<dbReference type="InterPro" id="IPR027417">
    <property type="entry name" value="P-loop_NTPase"/>
</dbReference>
<dbReference type="PROSITE" id="PS50142">
    <property type="entry name" value="RNASE_3_2"/>
    <property type="match status" value="2"/>
</dbReference>
<dbReference type="GO" id="GO:0005524">
    <property type="term" value="F:ATP binding"/>
    <property type="evidence" value="ECO:0007669"/>
    <property type="project" value="UniProtKB-KW"/>
</dbReference>
<feature type="region of interest" description="Disordered" evidence="20">
    <location>
        <begin position="1"/>
        <end position="44"/>
    </location>
</feature>
<feature type="compositionally biased region" description="Polar residues" evidence="20">
    <location>
        <begin position="2413"/>
        <end position="2425"/>
    </location>
</feature>
<dbReference type="EMBL" id="LAFY01000545">
    <property type="protein sequence ID" value="KJX97124.1"/>
    <property type="molecule type" value="Genomic_DNA"/>
</dbReference>
<evidence type="ECO:0000256" key="18">
    <source>
        <dbReference type="PROSITE-ProRule" id="PRU00657"/>
    </source>
</evidence>
<comment type="caution">
    <text evidence="27">The sequence shown here is derived from an EMBL/GenBank/DDBJ whole genome shotgun (WGS) entry which is preliminary data.</text>
</comment>
<organism evidence="27 28">
    <name type="scientific">Zymoseptoria brevis</name>
    <dbReference type="NCBI Taxonomy" id="1047168"/>
    <lineage>
        <taxon>Eukaryota</taxon>
        <taxon>Fungi</taxon>
        <taxon>Dikarya</taxon>
        <taxon>Ascomycota</taxon>
        <taxon>Pezizomycotina</taxon>
        <taxon>Dothideomycetes</taxon>
        <taxon>Dothideomycetidae</taxon>
        <taxon>Mycosphaerellales</taxon>
        <taxon>Mycosphaerellaceae</taxon>
        <taxon>Zymoseptoria</taxon>
    </lineage>
</organism>
<dbReference type="InterPro" id="IPR014001">
    <property type="entry name" value="Helicase_ATP-bd"/>
</dbReference>
<dbReference type="Gene3D" id="3.30.160.380">
    <property type="entry name" value="Dicer dimerisation domain"/>
    <property type="match status" value="1"/>
</dbReference>
<feature type="region of interest" description="Disordered" evidence="20">
    <location>
        <begin position="1827"/>
        <end position="1847"/>
    </location>
</feature>
<feature type="region of interest" description="Disordered" evidence="20">
    <location>
        <begin position="2543"/>
        <end position="2564"/>
    </location>
</feature>
<dbReference type="Pfam" id="PF00271">
    <property type="entry name" value="Helicase_C"/>
    <property type="match status" value="1"/>
</dbReference>
<evidence type="ECO:0000259" key="24">
    <source>
        <dbReference type="PROSITE" id="PS51192"/>
    </source>
</evidence>
<evidence type="ECO:0000313" key="27">
    <source>
        <dbReference type="EMBL" id="KJX97124.1"/>
    </source>
</evidence>